<dbReference type="InterPro" id="IPR028245">
    <property type="entry name" value="PIL1/LSP1"/>
</dbReference>
<dbReference type="EMBL" id="KZ679259">
    <property type="protein sequence ID" value="PTB43075.1"/>
    <property type="molecule type" value="Genomic_DNA"/>
</dbReference>
<dbReference type="GO" id="GO:0005886">
    <property type="term" value="C:plasma membrane"/>
    <property type="evidence" value="ECO:0007669"/>
    <property type="project" value="TreeGrafter"/>
</dbReference>
<proteinExistence type="predicted"/>
<name>A0A2T3ZE50_TRIA4</name>
<dbReference type="GO" id="GO:0036286">
    <property type="term" value="C:eisosome filament"/>
    <property type="evidence" value="ECO:0007669"/>
    <property type="project" value="TreeGrafter"/>
</dbReference>
<evidence type="ECO:0000313" key="2">
    <source>
        <dbReference type="Proteomes" id="UP000240493"/>
    </source>
</evidence>
<dbReference type="Pfam" id="PF13805">
    <property type="entry name" value="Pil1"/>
    <property type="match status" value="1"/>
</dbReference>
<keyword evidence="2" id="KW-1185">Reference proteome</keyword>
<evidence type="ECO:0000313" key="1">
    <source>
        <dbReference type="EMBL" id="PTB43075.1"/>
    </source>
</evidence>
<sequence>MDKSALPRSNTDPQSSKTWNYTSFLKLLAHIQPELSRKQYRIIKTDKGLIEAYKSAGEERVEIGKQICEWGKDTKDDAIVDISSKVGLLLQEMGKLSEPYVTALEDARGHLKIIRNIEKIVQPIRNRKMRVMDEIQKVKTKKPLHSIKLAALEQELVRVEAESLVAEAQLTNITRQNFREAFQIELAAAIERAEKEVILAKHGFRLLELLDANTVAPGERFVPYEHGVQAHQVLSDAEANLKEYQPDDRYRAPGRSEILEENADEVDQQVNISGWGVA</sequence>
<dbReference type="STRING" id="1042311.A0A2T3ZE50"/>
<dbReference type="InterPro" id="IPR027267">
    <property type="entry name" value="AH/BAR_dom_sf"/>
</dbReference>
<protein>
    <recommendedName>
        <fullName evidence="3">Sphingolipid long chain base-responsive protein LSP1</fullName>
    </recommendedName>
</protein>
<dbReference type="Gene3D" id="1.20.1270.60">
    <property type="entry name" value="Arfaptin homology (AH) domain/BAR domain"/>
    <property type="match status" value="1"/>
</dbReference>
<dbReference type="OrthoDB" id="5599269at2759"/>
<organism evidence="1 2">
    <name type="scientific">Trichoderma asperellum (strain ATCC 204424 / CBS 433.97 / NBRC 101777)</name>
    <dbReference type="NCBI Taxonomy" id="1042311"/>
    <lineage>
        <taxon>Eukaryota</taxon>
        <taxon>Fungi</taxon>
        <taxon>Dikarya</taxon>
        <taxon>Ascomycota</taxon>
        <taxon>Pezizomycotina</taxon>
        <taxon>Sordariomycetes</taxon>
        <taxon>Hypocreomycetidae</taxon>
        <taxon>Hypocreales</taxon>
        <taxon>Hypocreaceae</taxon>
        <taxon>Trichoderma</taxon>
    </lineage>
</organism>
<dbReference type="PANTHER" id="PTHR31962:SF4">
    <property type="entry name" value="PRIMARY COMPONENT OF EISOSOMES (EUROFUNG)"/>
    <property type="match status" value="1"/>
</dbReference>
<accession>A0A2T3ZE50</accession>
<dbReference type="GO" id="GO:0008289">
    <property type="term" value="F:lipid binding"/>
    <property type="evidence" value="ECO:0007669"/>
    <property type="project" value="TreeGrafter"/>
</dbReference>
<reference evidence="1 2" key="1">
    <citation type="submission" date="2016-07" db="EMBL/GenBank/DDBJ databases">
        <title>Multiple horizontal gene transfer events from other fungi enriched the ability of initially mycotrophic Trichoderma (Ascomycota) to feed on dead plant biomass.</title>
        <authorList>
            <consortium name="DOE Joint Genome Institute"/>
            <person name="Aerts A."/>
            <person name="Atanasova L."/>
            <person name="Chenthamara K."/>
            <person name="Zhang J."/>
            <person name="Grujic M."/>
            <person name="Henrissat B."/>
            <person name="Kuo A."/>
            <person name="Salamov A."/>
            <person name="Lipzen A."/>
            <person name="Labutti K."/>
            <person name="Barry K."/>
            <person name="Miao Y."/>
            <person name="Rahimi M.J."/>
            <person name="Shen Q."/>
            <person name="Grigoriev I.V."/>
            <person name="Kubicek C.P."/>
            <person name="Druzhinina I.S."/>
        </authorList>
    </citation>
    <scope>NUCLEOTIDE SEQUENCE [LARGE SCALE GENOMIC DNA]</scope>
    <source>
        <strain evidence="1 2">CBS 433.97</strain>
    </source>
</reference>
<dbReference type="PANTHER" id="PTHR31962">
    <property type="entry name" value="SPHINGOLIPID LONG CHAIN BASE-RESPONSIVE PROTEIN PIL1"/>
    <property type="match status" value="1"/>
</dbReference>
<dbReference type="AlphaFoldDB" id="A0A2T3ZE50"/>
<gene>
    <name evidence="1" type="ORF">M441DRAFT_365228</name>
</gene>
<dbReference type="Proteomes" id="UP000240493">
    <property type="component" value="Unassembled WGS sequence"/>
</dbReference>
<evidence type="ECO:0008006" key="3">
    <source>
        <dbReference type="Google" id="ProtNLM"/>
    </source>
</evidence>
<dbReference type="GO" id="GO:0070941">
    <property type="term" value="P:eisosome assembly"/>
    <property type="evidence" value="ECO:0007669"/>
    <property type="project" value="TreeGrafter"/>
</dbReference>
<dbReference type="GO" id="GO:0006897">
    <property type="term" value="P:endocytosis"/>
    <property type="evidence" value="ECO:0007669"/>
    <property type="project" value="TreeGrafter"/>
</dbReference>